<dbReference type="InterPro" id="IPR043129">
    <property type="entry name" value="ATPase_NBD"/>
</dbReference>
<dbReference type="SUPFAM" id="SSF53067">
    <property type="entry name" value="Actin-like ATPase domain"/>
    <property type="match status" value="2"/>
</dbReference>
<reference evidence="16" key="3">
    <citation type="submission" date="2025-09" db="UniProtKB">
        <authorList>
            <consortium name="Ensembl"/>
        </authorList>
    </citation>
    <scope>IDENTIFICATION</scope>
</reference>
<keyword evidence="5" id="KW-0963">Cytoplasm</keyword>
<dbReference type="GO" id="GO:0004370">
    <property type="term" value="F:glycerol kinase activity"/>
    <property type="evidence" value="ECO:0000318"/>
    <property type="project" value="GO_Central"/>
</dbReference>
<keyword evidence="8" id="KW-0418">Kinase</keyword>
<evidence type="ECO:0000256" key="12">
    <source>
        <dbReference type="ARBA" id="ARBA00045165"/>
    </source>
</evidence>
<dbReference type="GeneTree" id="ENSGT01000000214434"/>
<feature type="domain" description="Carbohydrate kinase FGGY C-terminal" evidence="15">
    <location>
        <begin position="251"/>
        <end position="438"/>
    </location>
</feature>
<dbReference type="InterPro" id="IPR018484">
    <property type="entry name" value="FGGY_N"/>
</dbReference>
<evidence type="ECO:0000313" key="16">
    <source>
        <dbReference type="Ensembl" id="ENSACAP00000004951.3"/>
    </source>
</evidence>
<dbReference type="HOGENOM" id="CLU_009281_2_3_1"/>
<reference evidence="16" key="2">
    <citation type="submission" date="2025-08" db="UniProtKB">
        <authorList>
            <consortium name="Ensembl"/>
        </authorList>
    </citation>
    <scope>IDENTIFICATION</scope>
</reference>
<dbReference type="InterPro" id="IPR000577">
    <property type="entry name" value="Carb_kinase_FGGY"/>
</dbReference>
<dbReference type="Proteomes" id="UP000001646">
    <property type="component" value="Chromosome 3"/>
</dbReference>
<dbReference type="eggNOG" id="KOG2517">
    <property type="taxonomic scope" value="Eukaryota"/>
</dbReference>
<dbReference type="PIRSF" id="PIRSF000538">
    <property type="entry name" value="GlpK"/>
    <property type="match status" value="1"/>
</dbReference>
<proteinExistence type="inferred from homology"/>
<dbReference type="Pfam" id="PF00370">
    <property type="entry name" value="FGGY_N"/>
    <property type="match status" value="1"/>
</dbReference>
<dbReference type="GO" id="GO:0006071">
    <property type="term" value="P:glycerol metabolic process"/>
    <property type="evidence" value="ECO:0000318"/>
    <property type="project" value="GO_Central"/>
</dbReference>
<evidence type="ECO:0000256" key="7">
    <source>
        <dbReference type="ARBA" id="ARBA00022741"/>
    </source>
</evidence>
<dbReference type="InterPro" id="IPR018485">
    <property type="entry name" value="FGGY_C"/>
</dbReference>
<keyword evidence="7" id="KW-0547">Nucleotide-binding</keyword>
<comment type="function">
    <text evidence="12">Skin-specific kinase that plays a key role in glycerol metabolism, catalyzing its phosphorylation to produce sn-glycerol 3-phosphate. Involved in skin-specific regulation of sterol regulatory element-binding protein (SREBP) processing and lipid biosynthesis.</text>
</comment>
<dbReference type="GO" id="GO:0005739">
    <property type="term" value="C:mitochondrion"/>
    <property type="evidence" value="ECO:0000318"/>
    <property type="project" value="GO_Central"/>
</dbReference>
<keyword evidence="17" id="KW-1185">Reference proteome</keyword>
<organism evidence="16 17">
    <name type="scientific">Anolis carolinensis</name>
    <name type="common">Green anole</name>
    <name type="synonym">American chameleon</name>
    <dbReference type="NCBI Taxonomy" id="28377"/>
    <lineage>
        <taxon>Eukaryota</taxon>
        <taxon>Metazoa</taxon>
        <taxon>Chordata</taxon>
        <taxon>Craniata</taxon>
        <taxon>Vertebrata</taxon>
        <taxon>Euteleostomi</taxon>
        <taxon>Lepidosauria</taxon>
        <taxon>Squamata</taxon>
        <taxon>Bifurcata</taxon>
        <taxon>Unidentata</taxon>
        <taxon>Episquamata</taxon>
        <taxon>Toxicofera</taxon>
        <taxon>Iguania</taxon>
        <taxon>Dactyloidae</taxon>
        <taxon>Anolis</taxon>
    </lineage>
</organism>
<dbReference type="STRING" id="28377.ENSACAP00000004951"/>
<dbReference type="FunFam" id="3.30.420.40:FF:000102">
    <property type="entry name" value="Putative glycerol kinase 5"/>
    <property type="match status" value="1"/>
</dbReference>
<dbReference type="PANTHER" id="PTHR10196">
    <property type="entry name" value="SUGAR KINASE"/>
    <property type="match status" value="1"/>
</dbReference>
<evidence type="ECO:0000256" key="5">
    <source>
        <dbReference type="ARBA" id="ARBA00022490"/>
    </source>
</evidence>
<evidence type="ECO:0000256" key="1">
    <source>
        <dbReference type="ARBA" id="ARBA00004496"/>
    </source>
</evidence>
<evidence type="ECO:0000256" key="11">
    <source>
        <dbReference type="ARBA" id="ARBA00033026"/>
    </source>
</evidence>
<evidence type="ECO:0000256" key="9">
    <source>
        <dbReference type="ARBA" id="ARBA00022798"/>
    </source>
</evidence>
<dbReference type="CDD" id="cd07793">
    <property type="entry name" value="ASKHA_NBD_FGGY_GK5-like"/>
    <property type="match status" value="1"/>
</dbReference>
<dbReference type="InParanoid" id="G1KDI8"/>
<dbReference type="EC" id="2.7.1.30" evidence="4"/>
<dbReference type="FunFam" id="3.30.420.40:FF:000104">
    <property type="entry name" value="putative glycerol kinase 5"/>
    <property type="match status" value="1"/>
</dbReference>
<evidence type="ECO:0000256" key="2">
    <source>
        <dbReference type="ARBA" id="ARBA00005190"/>
    </source>
</evidence>
<dbReference type="GO" id="GO:0006641">
    <property type="term" value="P:triglyceride metabolic process"/>
    <property type="evidence" value="ECO:0000318"/>
    <property type="project" value="GO_Central"/>
</dbReference>
<dbReference type="Gene3D" id="3.30.420.40">
    <property type="match status" value="2"/>
</dbReference>
<keyword evidence="9" id="KW-0319">Glycerol metabolism</keyword>
<evidence type="ECO:0000256" key="4">
    <source>
        <dbReference type="ARBA" id="ARBA00012099"/>
    </source>
</evidence>
<name>G1KDI8_ANOCA</name>
<evidence type="ECO:0000256" key="10">
    <source>
        <dbReference type="ARBA" id="ARBA00022840"/>
    </source>
</evidence>
<keyword evidence="10" id="KW-0067">ATP-binding</keyword>
<evidence type="ECO:0000256" key="6">
    <source>
        <dbReference type="ARBA" id="ARBA00022679"/>
    </source>
</evidence>
<evidence type="ECO:0000256" key="3">
    <source>
        <dbReference type="ARBA" id="ARBA00009156"/>
    </source>
</evidence>
<dbReference type="AlphaFoldDB" id="G1KDI8"/>
<dbReference type="Bgee" id="ENSACAG00000005041">
    <property type="expression patterns" value="Expressed in forelimb bud and 13 other cell types or tissues"/>
</dbReference>
<comment type="subcellular location">
    <subcellularLocation>
        <location evidence="1">Cytoplasm</location>
    </subcellularLocation>
</comment>
<dbReference type="Pfam" id="PF02782">
    <property type="entry name" value="FGGY_C"/>
    <property type="match status" value="1"/>
</dbReference>
<comment type="pathway">
    <text evidence="2">Polyol metabolism; glycerol degradation via glycerol kinase pathway; sn-glycerol 3-phosphate from glycerol: step 1/1.</text>
</comment>
<keyword evidence="6" id="KW-0808">Transferase</keyword>
<dbReference type="InterPro" id="IPR037444">
    <property type="entry name" value="GK5"/>
</dbReference>
<evidence type="ECO:0000259" key="15">
    <source>
        <dbReference type="Pfam" id="PF02782"/>
    </source>
</evidence>
<dbReference type="GO" id="GO:0046167">
    <property type="term" value="P:glycerol-3-phosphate biosynthetic process"/>
    <property type="evidence" value="ECO:0000318"/>
    <property type="project" value="GO_Central"/>
</dbReference>
<evidence type="ECO:0000313" key="17">
    <source>
        <dbReference type="Proteomes" id="UP000001646"/>
    </source>
</evidence>
<evidence type="ECO:0000259" key="14">
    <source>
        <dbReference type="Pfam" id="PF00370"/>
    </source>
</evidence>
<evidence type="ECO:0000256" key="13">
    <source>
        <dbReference type="ARBA" id="ARBA00047192"/>
    </source>
</evidence>
<dbReference type="FunCoup" id="G1KDI8">
    <property type="interactions" value="120"/>
</dbReference>
<feature type="domain" description="Carbohydrate kinase FGGY N-terminal" evidence="14">
    <location>
        <begin position="8"/>
        <end position="241"/>
    </location>
</feature>
<evidence type="ECO:0000256" key="8">
    <source>
        <dbReference type="ARBA" id="ARBA00022777"/>
    </source>
</evidence>
<sequence length="490" mass="54470">KVNGSCLQNQVLRPQPGWVELNPDSLWTLFVDVVKEAVQVAGIQMHQIAALGLSTQRSTFITWNKKTGKPFHNFISWQDVRAGELTKIWNRSFLMKVIRGISSLLHFFTRSSQFLLASYLSFTTQHISLRLAWILQHITEVEQAIKEDNCCFGTIDTWLLYKLTKGSVYATEYSNASSTGFFDPTKMQWSMFLSKLLSIPVSIFPPVQDTSHNFGSVDAEIFGAPIKITALVADQQAAMFGECCFDVGDLKVTMGTGSFWDVNTGSKVHTSRKGLYPLVGWKIGKEVIYLAEGNASDTGNAIKWAQSLDLFTSADETSKMAHSLVNSGGVCFVPSFSGLQIPVNDPYACTSFMGITPSTTKNHLVRAMLESIAFRNKQLYDTITRDVGIEPTSIRADGGVSKNNFVMQMTSDLTNKTISRPASTDMSCLGAAFLAGLAVGFWNDKEQLKKLIRPDMVFKPQKEPEEYEPAMSNWIKAVQRSLSWYSQTSP</sequence>
<reference evidence="16 17" key="1">
    <citation type="submission" date="2009-12" db="EMBL/GenBank/DDBJ databases">
        <title>The Genome Sequence of Anolis carolinensis (Green Anole Lizard).</title>
        <authorList>
            <consortium name="The Genome Sequencing Platform"/>
            <person name="Di Palma F."/>
            <person name="Alfoldi J."/>
            <person name="Heiman D."/>
            <person name="Young S."/>
            <person name="Grabherr M."/>
            <person name="Johnson J."/>
            <person name="Lander E.S."/>
            <person name="Lindblad-Toh K."/>
        </authorList>
    </citation>
    <scope>NUCLEOTIDE SEQUENCE [LARGE SCALE GENOMIC DNA]</scope>
    <source>
        <strain evidence="16 17">JBL SC #1</strain>
    </source>
</reference>
<protein>
    <recommendedName>
        <fullName evidence="13">Glycerol kinase 5</fullName>
        <ecNumber evidence="4">2.7.1.30</ecNumber>
    </recommendedName>
    <alternativeName>
        <fullName evidence="11">ATP:glycerol 3-phosphotransferase 5</fullName>
    </alternativeName>
</protein>
<dbReference type="GO" id="GO:0005524">
    <property type="term" value="F:ATP binding"/>
    <property type="evidence" value="ECO:0007669"/>
    <property type="project" value="UniProtKB-KW"/>
</dbReference>
<dbReference type="Ensembl" id="ENSACAT00000005064.3">
    <property type="protein sequence ID" value="ENSACAP00000004951.3"/>
    <property type="gene ID" value="ENSACAG00000005041.3"/>
</dbReference>
<gene>
    <name evidence="16" type="primary">GK5</name>
</gene>
<dbReference type="PANTHER" id="PTHR10196:SF68">
    <property type="entry name" value="GLYCEROL KINASE 5-RELATED"/>
    <property type="match status" value="1"/>
</dbReference>
<comment type="similarity">
    <text evidence="3">Belongs to the FGGY kinase family.</text>
</comment>
<accession>G1KDI8</accession>